<evidence type="ECO:0000256" key="2">
    <source>
        <dbReference type="SAM" id="MobiDB-lite"/>
    </source>
</evidence>
<evidence type="ECO:0000256" key="1">
    <source>
        <dbReference type="SAM" id="Coils"/>
    </source>
</evidence>
<gene>
    <name evidence="3" type="ORF">FGLOB1_14435</name>
</gene>
<comment type="caution">
    <text evidence="3">The sequence shown here is derived from an EMBL/GenBank/DDBJ whole genome shotgun (WGS) entry which is preliminary data.</text>
</comment>
<dbReference type="Proteomes" id="UP000532311">
    <property type="component" value="Unassembled WGS sequence"/>
</dbReference>
<feature type="region of interest" description="Disordered" evidence="2">
    <location>
        <begin position="128"/>
        <end position="151"/>
    </location>
</feature>
<feature type="coiled-coil region" evidence="1">
    <location>
        <begin position="51"/>
        <end position="80"/>
    </location>
</feature>
<dbReference type="EMBL" id="JAAQPF010001115">
    <property type="protein sequence ID" value="KAF5693254.1"/>
    <property type="molecule type" value="Genomic_DNA"/>
</dbReference>
<proteinExistence type="predicted"/>
<evidence type="ECO:0000313" key="4">
    <source>
        <dbReference type="Proteomes" id="UP000532311"/>
    </source>
</evidence>
<keyword evidence="1" id="KW-0175">Coiled coil</keyword>
<organism evidence="3 4">
    <name type="scientific">Fusarium globosum</name>
    <dbReference type="NCBI Taxonomy" id="78864"/>
    <lineage>
        <taxon>Eukaryota</taxon>
        <taxon>Fungi</taxon>
        <taxon>Dikarya</taxon>
        <taxon>Ascomycota</taxon>
        <taxon>Pezizomycotina</taxon>
        <taxon>Sordariomycetes</taxon>
        <taxon>Hypocreomycetidae</taxon>
        <taxon>Hypocreales</taxon>
        <taxon>Nectriaceae</taxon>
        <taxon>Fusarium</taxon>
        <taxon>Fusarium fujikuroi species complex</taxon>
    </lineage>
</organism>
<evidence type="ECO:0000313" key="3">
    <source>
        <dbReference type="EMBL" id="KAF5693254.1"/>
    </source>
</evidence>
<reference evidence="3 4" key="1">
    <citation type="submission" date="2020-05" db="EMBL/GenBank/DDBJ databases">
        <title>Identification and distribution of gene clusters putatively required for synthesis of sphingolipid metabolism inhibitors in phylogenetically diverse species of the filamentous fungus Fusarium.</title>
        <authorList>
            <person name="Kim H.-S."/>
            <person name="Busman M."/>
            <person name="Brown D.W."/>
            <person name="Divon H."/>
            <person name="Uhlig S."/>
            <person name="Proctor R.H."/>
        </authorList>
    </citation>
    <scope>NUCLEOTIDE SEQUENCE [LARGE SCALE GENOMIC DNA]</scope>
    <source>
        <strain evidence="3 4">NRRL 26131</strain>
    </source>
</reference>
<dbReference type="AlphaFoldDB" id="A0A8H6CV64"/>
<keyword evidence="4" id="KW-1185">Reference proteome</keyword>
<name>A0A8H6CV64_9HYPO</name>
<protein>
    <submittedName>
        <fullName evidence="3">Uncharacterized protein</fullName>
    </submittedName>
</protein>
<accession>A0A8H6CV64</accession>
<sequence>MDSRDNMGEGDAPLRKFHWNFVADEEEEWRACSDYLLELFREDCELQSYPVRRIELTLDLVKRKREIEEEEEEKKKKDSKKPRLFFRRWSAPLAPVLSAVPAVAAPAITVRRFSRTLSFFTSSELPHLHQSMKSPPLPPFNFSIHPQRPSG</sequence>